<reference evidence="1" key="1">
    <citation type="submission" date="2023-03" db="EMBL/GenBank/DDBJ databases">
        <title>Massive genome expansion in bonnet fungi (Mycena s.s.) driven by repeated elements and novel gene families across ecological guilds.</title>
        <authorList>
            <consortium name="Lawrence Berkeley National Laboratory"/>
            <person name="Harder C.B."/>
            <person name="Miyauchi S."/>
            <person name="Viragh M."/>
            <person name="Kuo A."/>
            <person name="Thoen E."/>
            <person name="Andreopoulos B."/>
            <person name="Lu D."/>
            <person name="Skrede I."/>
            <person name="Drula E."/>
            <person name="Henrissat B."/>
            <person name="Morin E."/>
            <person name="Kohler A."/>
            <person name="Barry K."/>
            <person name="LaButti K."/>
            <person name="Morin E."/>
            <person name="Salamov A."/>
            <person name="Lipzen A."/>
            <person name="Mereny Z."/>
            <person name="Hegedus B."/>
            <person name="Baldrian P."/>
            <person name="Stursova M."/>
            <person name="Weitz H."/>
            <person name="Taylor A."/>
            <person name="Grigoriev I.V."/>
            <person name="Nagy L.G."/>
            <person name="Martin F."/>
            <person name="Kauserud H."/>
        </authorList>
    </citation>
    <scope>NUCLEOTIDE SEQUENCE</scope>
    <source>
        <strain evidence="1">CBHHK200</strain>
    </source>
</reference>
<protein>
    <submittedName>
        <fullName evidence="1">Uncharacterized protein</fullName>
    </submittedName>
</protein>
<gene>
    <name evidence="1" type="ORF">C8F04DRAFT_1060381</name>
</gene>
<dbReference type="EMBL" id="JARJCM010000001">
    <property type="protein sequence ID" value="KAJ7047879.1"/>
    <property type="molecule type" value="Genomic_DNA"/>
</dbReference>
<comment type="caution">
    <text evidence="1">The sequence shown here is derived from an EMBL/GenBank/DDBJ whole genome shotgun (WGS) entry which is preliminary data.</text>
</comment>
<evidence type="ECO:0000313" key="2">
    <source>
        <dbReference type="Proteomes" id="UP001218188"/>
    </source>
</evidence>
<dbReference type="AlphaFoldDB" id="A0AAD6TK59"/>
<keyword evidence="2" id="KW-1185">Reference proteome</keyword>
<sequence length="169" mass="18526">MPACACQDESLSPKTKFVLSTTAAVAPDLILATDDLVETHGRVGQTYLSHYMPAGVLPEGKPAALQWVKGFAMLFGVIKGIFDAGGIPTAEELERTLDLPENAKHAELWKAYAKKGADCEMVLEALVRGAKCEWEDNDFEEVWDEQLDALPSCDDHDFDWDLAEDVLVA</sequence>
<accession>A0AAD6TK59</accession>
<evidence type="ECO:0000313" key="1">
    <source>
        <dbReference type="EMBL" id="KAJ7047879.1"/>
    </source>
</evidence>
<dbReference type="Proteomes" id="UP001218188">
    <property type="component" value="Unassembled WGS sequence"/>
</dbReference>
<organism evidence="1 2">
    <name type="scientific">Mycena alexandri</name>
    <dbReference type="NCBI Taxonomy" id="1745969"/>
    <lineage>
        <taxon>Eukaryota</taxon>
        <taxon>Fungi</taxon>
        <taxon>Dikarya</taxon>
        <taxon>Basidiomycota</taxon>
        <taxon>Agaricomycotina</taxon>
        <taxon>Agaricomycetes</taxon>
        <taxon>Agaricomycetidae</taxon>
        <taxon>Agaricales</taxon>
        <taxon>Marasmiineae</taxon>
        <taxon>Mycenaceae</taxon>
        <taxon>Mycena</taxon>
    </lineage>
</organism>
<proteinExistence type="predicted"/>
<name>A0AAD6TK59_9AGAR</name>